<dbReference type="GeneID" id="26909003"/>
<dbReference type="Proteomes" id="UP000037923">
    <property type="component" value="Unassembled WGS sequence"/>
</dbReference>
<sequence>MYYSPPNGYSLAQRPADGSSHLGEAVALCQSILARYRRTGCTFSSSELKALKVLRDACPDAAHDAAGGTAAQQNVSDDFLRDLDQAGSVLQFDEEVMSFVEKCCDCTMSTKEVFHCLNGHLAAALHAREVHTFVVNSNDHLLFDPVNGVASPLDDSTPIGKTSQSHETFVISNVLYIPIWARTEFVGAVEVPGGAASQCATSVFARLLRGVTVALKNVKALLVKELAAQEAEAMVGMATRLARDTLDEAVLVQSIINTAKTLTESDRCSIFLVKGNGTLEAHFEDGKVVVMAAGTGIAGYVAKTGMVVNIP</sequence>
<organism evidence="1 2">
    <name type="scientific">Leptomonas pyrrhocoris</name>
    <name type="common">Firebug parasite</name>
    <dbReference type="NCBI Taxonomy" id="157538"/>
    <lineage>
        <taxon>Eukaryota</taxon>
        <taxon>Discoba</taxon>
        <taxon>Euglenozoa</taxon>
        <taxon>Kinetoplastea</taxon>
        <taxon>Metakinetoplastina</taxon>
        <taxon>Trypanosomatida</taxon>
        <taxon>Trypanosomatidae</taxon>
        <taxon>Leishmaniinae</taxon>
        <taxon>Leptomonas</taxon>
    </lineage>
</organism>
<reference evidence="1 2" key="1">
    <citation type="submission" date="2015-07" db="EMBL/GenBank/DDBJ databases">
        <title>High-quality genome of monoxenous trypanosomatid Leptomonas pyrrhocoris.</title>
        <authorList>
            <person name="Flegontov P."/>
            <person name="Butenko A."/>
            <person name="Firsov S."/>
            <person name="Vlcek C."/>
            <person name="Logacheva M.D."/>
            <person name="Field M."/>
            <person name="Filatov D."/>
            <person name="Flegontova O."/>
            <person name="Gerasimov E."/>
            <person name="Jackson A.P."/>
            <person name="Kelly S."/>
            <person name="Opperdoes F."/>
            <person name="O'Reilly A."/>
            <person name="Votypka J."/>
            <person name="Yurchenko V."/>
            <person name="Lukes J."/>
        </authorList>
    </citation>
    <scope>NUCLEOTIDE SEQUENCE [LARGE SCALE GENOMIC DNA]</scope>
    <source>
        <strain evidence="1">H10</strain>
    </source>
</reference>
<dbReference type="InterPro" id="IPR029016">
    <property type="entry name" value="GAF-like_dom_sf"/>
</dbReference>
<proteinExistence type="predicted"/>
<dbReference type="OrthoDB" id="246785at2759"/>
<evidence type="ECO:0000313" key="1">
    <source>
        <dbReference type="EMBL" id="KPA75030.1"/>
    </source>
</evidence>
<dbReference type="AlphaFoldDB" id="A0A0M9FS85"/>
<protein>
    <submittedName>
        <fullName evidence="1">Putative cAMP specific phosphodiesterase</fullName>
    </submittedName>
</protein>
<dbReference type="EMBL" id="LGTL01000026">
    <property type="protein sequence ID" value="KPA75030.1"/>
    <property type="molecule type" value="Genomic_DNA"/>
</dbReference>
<dbReference type="VEuPathDB" id="TriTrypDB:LpyrH10_26_0140"/>
<dbReference type="RefSeq" id="XP_015653469.1">
    <property type="nucleotide sequence ID" value="XM_015807811.1"/>
</dbReference>
<accession>A0A0M9FS85</accession>
<dbReference type="OMA" id="IWARTEF"/>
<evidence type="ECO:0000313" key="2">
    <source>
        <dbReference type="Proteomes" id="UP000037923"/>
    </source>
</evidence>
<comment type="caution">
    <text evidence="1">The sequence shown here is derived from an EMBL/GenBank/DDBJ whole genome shotgun (WGS) entry which is preliminary data.</text>
</comment>
<feature type="non-terminal residue" evidence="1">
    <location>
        <position position="311"/>
    </location>
</feature>
<keyword evidence="2" id="KW-1185">Reference proteome</keyword>
<dbReference type="SUPFAM" id="SSF55781">
    <property type="entry name" value="GAF domain-like"/>
    <property type="match status" value="1"/>
</dbReference>
<name>A0A0M9FS85_LEPPY</name>
<gene>
    <name evidence="1" type="ORF">ABB37_08719</name>
</gene>
<dbReference type="Gene3D" id="3.30.450.40">
    <property type="match status" value="1"/>
</dbReference>